<dbReference type="EMBL" id="JALLPB020000629">
    <property type="protein sequence ID" value="KAL3807435.1"/>
    <property type="molecule type" value="Genomic_DNA"/>
</dbReference>
<dbReference type="Pfam" id="PF00226">
    <property type="entry name" value="DnaJ"/>
    <property type="match status" value="1"/>
</dbReference>
<accession>A0ABD3RIY9</accession>
<dbReference type="Gene3D" id="1.10.287.110">
    <property type="entry name" value="DnaJ domain"/>
    <property type="match status" value="1"/>
</dbReference>
<evidence type="ECO:0000256" key="2">
    <source>
        <dbReference type="SAM" id="SignalP"/>
    </source>
</evidence>
<dbReference type="InterPro" id="IPR036869">
    <property type="entry name" value="J_dom_sf"/>
</dbReference>
<comment type="caution">
    <text evidence="4">The sequence shown here is derived from an EMBL/GenBank/DDBJ whole genome shotgun (WGS) entry which is preliminary data.</text>
</comment>
<reference evidence="4 5" key="1">
    <citation type="submission" date="2024-10" db="EMBL/GenBank/DDBJ databases">
        <title>Updated reference genomes for cyclostephanoid diatoms.</title>
        <authorList>
            <person name="Roberts W.R."/>
            <person name="Alverson A.J."/>
        </authorList>
    </citation>
    <scope>NUCLEOTIDE SEQUENCE [LARGE SCALE GENOMIC DNA]</scope>
    <source>
        <strain evidence="4 5">AJA228-03</strain>
    </source>
</reference>
<dbReference type="SMART" id="SM00271">
    <property type="entry name" value="DnaJ"/>
    <property type="match status" value="1"/>
</dbReference>
<protein>
    <recommendedName>
        <fullName evidence="3">J domain-containing protein</fullName>
    </recommendedName>
</protein>
<feature type="domain" description="J" evidence="3">
    <location>
        <begin position="74"/>
        <end position="150"/>
    </location>
</feature>
<keyword evidence="2" id="KW-0732">Signal</keyword>
<feature type="signal peptide" evidence="2">
    <location>
        <begin position="1"/>
        <end position="19"/>
    </location>
</feature>
<proteinExistence type="predicted"/>
<dbReference type="Proteomes" id="UP001530377">
    <property type="component" value="Unassembled WGS sequence"/>
</dbReference>
<evidence type="ECO:0000259" key="3">
    <source>
        <dbReference type="PROSITE" id="PS50076"/>
    </source>
</evidence>
<sequence length="232" mass="25756">MVKATFLILAMSLGNDGCALTSFTPPPMTEHHRRRSHRKSSEDGESSPSRVPPPTPPPPPTTTRTTSTTTTITDPHTILGLSRLSPPTDFADVQRAYRDMARRFHPDAIVGPDASYEERDKANAIFARINGAYEELKVAMRGGGDDDDDGDALFEVVIMGGNFEMGKRDRRVKYRARGGTTARNGPDGVNYDRILELRKRSNLKGRNWSDPGEFEYPSGGRHNGDFGPPRRW</sequence>
<dbReference type="InterPro" id="IPR001623">
    <property type="entry name" value="DnaJ_domain"/>
</dbReference>
<dbReference type="AlphaFoldDB" id="A0ABD3RIY9"/>
<evidence type="ECO:0000313" key="4">
    <source>
        <dbReference type="EMBL" id="KAL3807435.1"/>
    </source>
</evidence>
<feature type="region of interest" description="Disordered" evidence="1">
    <location>
        <begin position="17"/>
        <end position="85"/>
    </location>
</feature>
<gene>
    <name evidence="4" type="ORF">ACHAXA_003964</name>
</gene>
<evidence type="ECO:0000256" key="1">
    <source>
        <dbReference type="SAM" id="MobiDB-lite"/>
    </source>
</evidence>
<dbReference type="SUPFAM" id="SSF46565">
    <property type="entry name" value="Chaperone J-domain"/>
    <property type="match status" value="1"/>
</dbReference>
<feature type="region of interest" description="Disordered" evidence="1">
    <location>
        <begin position="204"/>
        <end position="232"/>
    </location>
</feature>
<feature type="compositionally biased region" description="Pro residues" evidence="1">
    <location>
        <begin position="50"/>
        <end position="61"/>
    </location>
</feature>
<dbReference type="CDD" id="cd06257">
    <property type="entry name" value="DnaJ"/>
    <property type="match status" value="1"/>
</dbReference>
<feature type="chain" id="PRO_5044775908" description="J domain-containing protein" evidence="2">
    <location>
        <begin position="20"/>
        <end position="232"/>
    </location>
</feature>
<name>A0ABD3RIY9_9STRA</name>
<feature type="compositionally biased region" description="Low complexity" evidence="1">
    <location>
        <begin position="62"/>
        <end position="77"/>
    </location>
</feature>
<dbReference type="PROSITE" id="PS50076">
    <property type="entry name" value="DNAJ_2"/>
    <property type="match status" value="1"/>
</dbReference>
<evidence type="ECO:0000313" key="5">
    <source>
        <dbReference type="Proteomes" id="UP001530377"/>
    </source>
</evidence>
<keyword evidence="5" id="KW-1185">Reference proteome</keyword>
<organism evidence="4 5">
    <name type="scientific">Cyclostephanos tholiformis</name>
    <dbReference type="NCBI Taxonomy" id="382380"/>
    <lineage>
        <taxon>Eukaryota</taxon>
        <taxon>Sar</taxon>
        <taxon>Stramenopiles</taxon>
        <taxon>Ochrophyta</taxon>
        <taxon>Bacillariophyta</taxon>
        <taxon>Coscinodiscophyceae</taxon>
        <taxon>Thalassiosirophycidae</taxon>
        <taxon>Stephanodiscales</taxon>
        <taxon>Stephanodiscaceae</taxon>
        <taxon>Cyclostephanos</taxon>
    </lineage>
</organism>